<keyword evidence="9" id="KW-0704">Schiff base</keyword>
<keyword evidence="4" id="KW-0963">Cytoplasm</keyword>
<comment type="catalytic activity">
    <reaction evidence="10">
        <text>L-aspartate 4-semialdehyde + pyruvate = (2S,4S)-4-hydroxy-2,3,4,5-tetrahydrodipicolinate + H2O + H(+)</text>
        <dbReference type="Rhea" id="RHEA:34171"/>
        <dbReference type="ChEBI" id="CHEBI:15361"/>
        <dbReference type="ChEBI" id="CHEBI:15377"/>
        <dbReference type="ChEBI" id="CHEBI:15378"/>
        <dbReference type="ChEBI" id="CHEBI:67139"/>
        <dbReference type="ChEBI" id="CHEBI:537519"/>
        <dbReference type="EC" id="4.3.3.7"/>
    </reaction>
</comment>
<evidence type="ECO:0000256" key="5">
    <source>
        <dbReference type="ARBA" id="ARBA00022605"/>
    </source>
</evidence>
<dbReference type="EC" id="4.3.3.7" evidence="3"/>
<gene>
    <name evidence="11" type="ORF">UFOPK2399_01822</name>
</gene>
<dbReference type="InterPro" id="IPR020625">
    <property type="entry name" value="Schiff_base-form_aldolases_AS"/>
</dbReference>
<dbReference type="SMART" id="SM01130">
    <property type="entry name" value="DHDPS"/>
    <property type="match status" value="1"/>
</dbReference>
<dbReference type="PANTHER" id="PTHR12128:SF66">
    <property type="entry name" value="4-HYDROXY-2-OXOGLUTARATE ALDOLASE, MITOCHONDRIAL"/>
    <property type="match status" value="1"/>
</dbReference>
<keyword evidence="5" id="KW-0028">Amino-acid biosynthesis</keyword>
<dbReference type="EMBL" id="CAEZXP010000008">
    <property type="protein sequence ID" value="CAB4708271.1"/>
    <property type="molecule type" value="Genomic_DNA"/>
</dbReference>
<evidence type="ECO:0000256" key="2">
    <source>
        <dbReference type="ARBA" id="ARBA00005120"/>
    </source>
</evidence>
<dbReference type="Pfam" id="PF00701">
    <property type="entry name" value="DHDPS"/>
    <property type="match status" value="1"/>
</dbReference>
<dbReference type="NCBIfam" id="TIGR00674">
    <property type="entry name" value="dapA"/>
    <property type="match status" value="1"/>
</dbReference>
<name>A0A6J6Q933_9ZZZZ</name>
<evidence type="ECO:0000256" key="8">
    <source>
        <dbReference type="ARBA" id="ARBA00023239"/>
    </source>
</evidence>
<accession>A0A6J6Q933</accession>
<keyword evidence="6" id="KW-0220">Diaminopimelate biosynthesis</keyword>
<dbReference type="CDD" id="cd00950">
    <property type="entry name" value="DHDPS"/>
    <property type="match status" value="1"/>
</dbReference>
<dbReference type="InterPro" id="IPR013785">
    <property type="entry name" value="Aldolase_TIM"/>
</dbReference>
<evidence type="ECO:0000256" key="10">
    <source>
        <dbReference type="ARBA" id="ARBA00047836"/>
    </source>
</evidence>
<dbReference type="PANTHER" id="PTHR12128">
    <property type="entry name" value="DIHYDRODIPICOLINATE SYNTHASE"/>
    <property type="match status" value="1"/>
</dbReference>
<evidence type="ECO:0000256" key="3">
    <source>
        <dbReference type="ARBA" id="ARBA00012086"/>
    </source>
</evidence>
<dbReference type="UniPathway" id="UPA00034">
    <property type="reaction ID" value="UER00017"/>
</dbReference>
<dbReference type="InterPro" id="IPR005263">
    <property type="entry name" value="DapA"/>
</dbReference>
<dbReference type="PRINTS" id="PR00146">
    <property type="entry name" value="DHPICSNTHASE"/>
</dbReference>
<comment type="pathway">
    <text evidence="2">Amino-acid biosynthesis; L-lysine biosynthesis via DAP pathway; (S)-tetrahydrodipicolinate from L-aspartate: step 3/4.</text>
</comment>
<dbReference type="HAMAP" id="MF_00418">
    <property type="entry name" value="DapA"/>
    <property type="match status" value="1"/>
</dbReference>
<dbReference type="GO" id="GO:0008840">
    <property type="term" value="F:4-hydroxy-tetrahydrodipicolinate synthase activity"/>
    <property type="evidence" value="ECO:0007669"/>
    <property type="project" value="UniProtKB-EC"/>
</dbReference>
<keyword evidence="8" id="KW-0456">Lyase</keyword>
<dbReference type="GO" id="GO:0019877">
    <property type="term" value="P:diaminopimelate biosynthetic process"/>
    <property type="evidence" value="ECO:0007669"/>
    <property type="project" value="UniProtKB-KW"/>
</dbReference>
<organism evidence="11">
    <name type="scientific">freshwater metagenome</name>
    <dbReference type="NCBI Taxonomy" id="449393"/>
    <lineage>
        <taxon>unclassified sequences</taxon>
        <taxon>metagenomes</taxon>
        <taxon>ecological metagenomes</taxon>
    </lineage>
</organism>
<evidence type="ECO:0000256" key="6">
    <source>
        <dbReference type="ARBA" id="ARBA00022915"/>
    </source>
</evidence>
<dbReference type="AlphaFoldDB" id="A0A6J6Q933"/>
<evidence type="ECO:0000313" key="11">
    <source>
        <dbReference type="EMBL" id="CAB4708271.1"/>
    </source>
</evidence>
<reference evidence="11" key="1">
    <citation type="submission" date="2020-05" db="EMBL/GenBank/DDBJ databases">
        <authorList>
            <person name="Chiriac C."/>
            <person name="Salcher M."/>
            <person name="Ghai R."/>
            <person name="Kavagutti S V."/>
        </authorList>
    </citation>
    <scope>NUCLEOTIDE SEQUENCE</scope>
</reference>
<dbReference type="Gene3D" id="3.20.20.70">
    <property type="entry name" value="Aldolase class I"/>
    <property type="match status" value="1"/>
</dbReference>
<dbReference type="GO" id="GO:0009089">
    <property type="term" value="P:lysine biosynthetic process via diaminopimelate"/>
    <property type="evidence" value="ECO:0007669"/>
    <property type="project" value="UniProtKB-UniPathway"/>
</dbReference>
<evidence type="ECO:0000256" key="1">
    <source>
        <dbReference type="ARBA" id="ARBA00003294"/>
    </source>
</evidence>
<dbReference type="InterPro" id="IPR002220">
    <property type="entry name" value="DapA-like"/>
</dbReference>
<dbReference type="GO" id="GO:0005829">
    <property type="term" value="C:cytosol"/>
    <property type="evidence" value="ECO:0007669"/>
    <property type="project" value="TreeGrafter"/>
</dbReference>
<keyword evidence="7" id="KW-0457">Lysine biosynthesis</keyword>
<evidence type="ECO:0000256" key="7">
    <source>
        <dbReference type="ARBA" id="ARBA00023154"/>
    </source>
</evidence>
<sequence>MLGSVLTAIITPFKADGAIDYDAFADLCVWLVDNGSDGLVVAGTTGECPTLLDPERVELVRVAKAAVGDRASIVAGTGTNATADSIQITEMAHEAGADAFLVVTPYYNKPPQRGIVAHFAAVAACTDRPVIAYNIPGRVVVNVESATMTELAKIPNLTAVKQANDDIEQAKHIVSLGLDLYAGDDNLVQPFLEIGGKGGICVHTHVVGPQVASQVAAMRDGDLEAARAIDRELAPAYDLLKISTNPIAIKAAVELLGHRTGGFRLPLVPPTAEELSAVRGCLERLNLLGSA</sequence>
<protein>
    <recommendedName>
        <fullName evidence="3">4-hydroxy-tetrahydrodipicolinate synthase</fullName>
        <ecNumber evidence="3">4.3.3.7</ecNumber>
    </recommendedName>
</protein>
<evidence type="ECO:0000256" key="9">
    <source>
        <dbReference type="ARBA" id="ARBA00023270"/>
    </source>
</evidence>
<comment type="function">
    <text evidence="1">Catalyzes the condensation of (S)-aspartate-beta-semialdehyde [(S)-ASA] and pyruvate to 4-hydroxy-tetrahydrodipicolinate (HTPA).</text>
</comment>
<dbReference type="PROSITE" id="PS00666">
    <property type="entry name" value="DHDPS_2"/>
    <property type="match status" value="1"/>
</dbReference>
<evidence type="ECO:0000256" key="4">
    <source>
        <dbReference type="ARBA" id="ARBA00022490"/>
    </source>
</evidence>
<dbReference type="SUPFAM" id="SSF51569">
    <property type="entry name" value="Aldolase"/>
    <property type="match status" value="1"/>
</dbReference>
<proteinExistence type="inferred from homology"/>
<dbReference type="PIRSF" id="PIRSF001365">
    <property type="entry name" value="DHDPS"/>
    <property type="match status" value="1"/>
</dbReference>